<dbReference type="AlphaFoldDB" id="A0A2P2NN24"/>
<accession>A0A2P2NN24</accession>
<name>A0A2P2NN24_RHIMU</name>
<reference evidence="1" key="1">
    <citation type="submission" date="2018-02" db="EMBL/GenBank/DDBJ databases">
        <title>Rhizophora mucronata_Transcriptome.</title>
        <authorList>
            <person name="Meera S.P."/>
            <person name="Sreeshan A."/>
            <person name="Augustine A."/>
        </authorList>
    </citation>
    <scope>NUCLEOTIDE SEQUENCE</scope>
    <source>
        <tissue evidence="1">Leaf</tissue>
    </source>
</reference>
<evidence type="ECO:0000313" key="1">
    <source>
        <dbReference type="EMBL" id="MBX43873.1"/>
    </source>
</evidence>
<sequence length="43" mass="5067">MDQGTEVCFTSQQQYFVPLAKFLSRELTTLLLGFLQVIQYMFM</sequence>
<organism evidence="1">
    <name type="scientific">Rhizophora mucronata</name>
    <name type="common">Asiatic mangrove</name>
    <dbReference type="NCBI Taxonomy" id="61149"/>
    <lineage>
        <taxon>Eukaryota</taxon>
        <taxon>Viridiplantae</taxon>
        <taxon>Streptophyta</taxon>
        <taxon>Embryophyta</taxon>
        <taxon>Tracheophyta</taxon>
        <taxon>Spermatophyta</taxon>
        <taxon>Magnoliopsida</taxon>
        <taxon>eudicotyledons</taxon>
        <taxon>Gunneridae</taxon>
        <taxon>Pentapetalae</taxon>
        <taxon>rosids</taxon>
        <taxon>fabids</taxon>
        <taxon>Malpighiales</taxon>
        <taxon>Rhizophoraceae</taxon>
        <taxon>Rhizophora</taxon>
    </lineage>
</organism>
<dbReference type="EMBL" id="GGEC01063389">
    <property type="protein sequence ID" value="MBX43873.1"/>
    <property type="molecule type" value="Transcribed_RNA"/>
</dbReference>
<proteinExistence type="predicted"/>
<protein>
    <submittedName>
        <fullName evidence="1">Uncharacterized protein</fullName>
    </submittedName>
</protein>